<gene>
    <name evidence="1" type="ORF">QEJ78_11415</name>
</gene>
<evidence type="ECO:0000313" key="1">
    <source>
        <dbReference type="EMBL" id="WGO85892.1"/>
    </source>
</evidence>
<protein>
    <submittedName>
        <fullName evidence="1">Uncharacterized protein</fullName>
    </submittedName>
</protein>
<evidence type="ECO:0000313" key="2">
    <source>
        <dbReference type="Proteomes" id="UP001242513"/>
    </source>
</evidence>
<organism evidence="1 2">
    <name type="scientific">Lactobacillus kefiranofaciens</name>
    <dbReference type="NCBI Taxonomy" id="267818"/>
    <lineage>
        <taxon>Bacteria</taxon>
        <taxon>Bacillati</taxon>
        <taxon>Bacillota</taxon>
        <taxon>Bacilli</taxon>
        <taxon>Lactobacillales</taxon>
        <taxon>Lactobacillaceae</taxon>
        <taxon>Lactobacillus</taxon>
    </lineage>
</organism>
<dbReference type="RefSeq" id="WP_264298010.1">
    <property type="nucleotide sequence ID" value="NZ_CP123735.1"/>
</dbReference>
<sequence>MNKEWLTRLSQHYGNKEQKIIIKNKKLLKINLNITFTLFEMVIE</sequence>
<reference evidence="1" key="1">
    <citation type="journal article" date="2022" name="Food Funct.">
        <title>Lactobacillus kefiranofaciens ZW18 from Kefir enhances the anti-tumor effect of anti-programmed cell death 1 (PD-1) immunotherapy by modulating the gut microbiota.</title>
        <authorList>
            <person name="Zhao J."/>
            <person name="Wang Y."/>
            <person name="Wang J."/>
            <person name="Lv M."/>
            <person name="Zhou C."/>
            <person name="Jia L."/>
            <person name="Geng W."/>
        </authorList>
    </citation>
    <scope>NUCLEOTIDE SEQUENCE</scope>
    <source>
        <strain evidence="1">ZW18</strain>
    </source>
</reference>
<reference evidence="1" key="2">
    <citation type="submission" date="2023-04" db="EMBL/GenBank/DDBJ databases">
        <authorList>
            <person name="Wang Y."/>
        </authorList>
    </citation>
    <scope>NUCLEOTIDE SEQUENCE</scope>
    <source>
        <strain evidence="1">ZW18</strain>
    </source>
</reference>
<proteinExistence type="predicted"/>
<dbReference type="EMBL" id="CP123735">
    <property type="protein sequence ID" value="WGO85892.1"/>
    <property type="molecule type" value="Genomic_DNA"/>
</dbReference>
<accession>A0AAX3UE09</accession>
<name>A0AAX3UE09_9LACO</name>
<dbReference type="Proteomes" id="UP001242513">
    <property type="component" value="Chromosome"/>
</dbReference>
<dbReference type="AlphaFoldDB" id="A0AAX3UE09"/>